<evidence type="ECO:0000313" key="2">
    <source>
        <dbReference type="Proteomes" id="UP000076563"/>
    </source>
</evidence>
<reference evidence="2" key="1">
    <citation type="submission" date="2016-01" db="EMBL/GenBank/DDBJ databases">
        <title>Draft genome of Chromobacterium sp. F49.</title>
        <authorList>
            <person name="Hong K.W."/>
        </authorList>
    </citation>
    <scope>NUCLEOTIDE SEQUENCE [LARGE SCALE GENOMIC DNA]</scope>
    <source>
        <strain evidence="2">M63</strain>
    </source>
</reference>
<keyword evidence="2" id="KW-1185">Reference proteome</keyword>
<sequence>MNELSEFITIYDNGVVGYKKIDLSLRECWRNEKVLVITNKMEIWFLYQRDGKFFLRLVEEIFRLISVKMGL</sequence>
<comment type="caution">
    <text evidence="1">The sequence shown here is derived from an EMBL/GenBank/DDBJ whole genome shotgun (WGS) entry which is preliminary data.</text>
</comment>
<organism evidence="1 2">
    <name type="scientific">Paenibacillus elgii</name>
    <dbReference type="NCBI Taxonomy" id="189691"/>
    <lineage>
        <taxon>Bacteria</taxon>
        <taxon>Bacillati</taxon>
        <taxon>Bacillota</taxon>
        <taxon>Bacilli</taxon>
        <taxon>Bacillales</taxon>
        <taxon>Paenibacillaceae</taxon>
        <taxon>Paenibacillus</taxon>
    </lineage>
</organism>
<gene>
    <name evidence="1" type="ORF">AV654_32595</name>
</gene>
<protein>
    <submittedName>
        <fullName evidence="1">Uncharacterized protein</fullName>
    </submittedName>
</protein>
<name>A0A163UJM1_9BACL</name>
<evidence type="ECO:0000313" key="1">
    <source>
        <dbReference type="EMBL" id="KZE73417.1"/>
    </source>
</evidence>
<dbReference type="Proteomes" id="UP000076563">
    <property type="component" value="Unassembled WGS sequence"/>
</dbReference>
<proteinExistence type="predicted"/>
<dbReference type="EMBL" id="LQRA01000093">
    <property type="protein sequence ID" value="KZE73417.1"/>
    <property type="molecule type" value="Genomic_DNA"/>
</dbReference>
<accession>A0A163UJM1</accession>
<dbReference type="AlphaFoldDB" id="A0A163UJM1"/>